<evidence type="ECO:0000313" key="1">
    <source>
        <dbReference type="EMBL" id="MPM85153.1"/>
    </source>
</evidence>
<dbReference type="AlphaFoldDB" id="A0A645D885"/>
<accession>A0A645D885</accession>
<comment type="caution">
    <text evidence="1">The sequence shown here is derived from an EMBL/GenBank/DDBJ whole genome shotgun (WGS) entry which is preliminary data.</text>
</comment>
<reference evidence="1" key="1">
    <citation type="submission" date="2019-08" db="EMBL/GenBank/DDBJ databases">
        <authorList>
            <person name="Kucharzyk K."/>
            <person name="Murdoch R.W."/>
            <person name="Higgins S."/>
            <person name="Loffler F."/>
        </authorList>
    </citation>
    <scope>NUCLEOTIDE SEQUENCE</scope>
</reference>
<protein>
    <submittedName>
        <fullName evidence="1">Uncharacterized protein</fullName>
    </submittedName>
</protein>
<proteinExistence type="predicted"/>
<dbReference type="EMBL" id="VSSQ01033524">
    <property type="protein sequence ID" value="MPM85153.1"/>
    <property type="molecule type" value="Genomic_DNA"/>
</dbReference>
<name>A0A645D885_9ZZZZ</name>
<organism evidence="1">
    <name type="scientific">bioreactor metagenome</name>
    <dbReference type="NCBI Taxonomy" id="1076179"/>
    <lineage>
        <taxon>unclassified sequences</taxon>
        <taxon>metagenomes</taxon>
        <taxon>ecological metagenomes</taxon>
    </lineage>
</organism>
<gene>
    <name evidence="1" type="ORF">SDC9_132230</name>
</gene>
<sequence>MSDAYQIGVGNAICINDRLDRHAIPQGDRIKRVACLDGVARSCSRRACGVHKLGKGHKRVAHRTQLIDDVRQCGSRPVGAVTGVHQNDGSRYAIIDDAVVDVSG</sequence>